<dbReference type="InterPro" id="IPR036188">
    <property type="entry name" value="FAD/NAD-bd_sf"/>
</dbReference>
<dbReference type="STRING" id="745531.A0A0C3SCZ8"/>
<evidence type="ECO:0000313" key="6">
    <source>
        <dbReference type="EMBL" id="KIP11362.1"/>
    </source>
</evidence>
<dbReference type="Gene3D" id="3.50.50.60">
    <property type="entry name" value="FAD/NAD(P)-binding domain"/>
    <property type="match status" value="1"/>
</dbReference>
<dbReference type="PANTHER" id="PTHR43747:SF5">
    <property type="entry name" value="FAD-BINDING DOMAIN-CONTAINING PROTEIN"/>
    <property type="match status" value="1"/>
</dbReference>
<feature type="region of interest" description="Disordered" evidence="5">
    <location>
        <begin position="498"/>
        <end position="531"/>
    </location>
</feature>
<dbReference type="EMBL" id="KN840447">
    <property type="protein sequence ID" value="KIP11362.1"/>
    <property type="molecule type" value="Genomic_DNA"/>
</dbReference>
<keyword evidence="2" id="KW-0560">Oxidoreductase</keyword>
<dbReference type="GO" id="GO:0044550">
    <property type="term" value="P:secondary metabolite biosynthetic process"/>
    <property type="evidence" value="ECO:0007669"/>
    <property type="project" value="UniProtKB-ARBA"/>
</dbReference>
<keyword evidence="3" id="KW-0503">Monooxygenase</keyword>
<evidence type="ECO:0000256" key="5">
    <source>
        <dbReference type="SAM" id="MobiDB-lite"/>
    </source>
</evidence>
<dbReference type="PANTHER" id="PTHR43747">
    <property type="entry name" value="FAD-BINDING PROTEIN"/>
    <property type="match status" value="1"/>
</dbReference>
<keyword evidence="7" id="KW-1185">Reference proteome</keyword>
<organism evidence="6 7">
    <name type="scientific">Phlebiopsis gigantea (strain 11061_1 CR5-6)</name>
    <name type="common">White-rot fungus</name>
    <name type="synonym">Peniophora gigantea</name>
    <dbReference type="NCBI Taxonomy" id="745531"/>
    <lineage>
        <taxon>Eukaryota</taxon>
        <taxon>Fungi</taxon>
        <taxon>Dikarya</taxon>
        <taxon>Basidiomycota</taxon>
        <taxon>Agaricomycotina</taxon>
        <taxon>Agaricomycetes</taxon>
        <taxon>Polyporales</taxon>
        <taxon>Phanerochaetaceae</taxon>
        <taxon>Phlebiopsis</taxon>
    </lineage>
</organism>
<evidence type="ECO:0000256" key="1">
    <source>
        <dbReference type="ARBA" id="ARBA00005706"/>
    </source>
</evidence>
<dbReference type="HOGENOM" id="CLU_024648_4_2_1"/>
<dbReference type="SUPFAM" id="SSF51905">
    <property type="entry name" value="FAD/NAD(P)-binding domain"/>
    <property type="match status" value="1"/>
</dbReference>
<sequence>MPNEIPEHTQVLVVGGGPAGSYTAAALAREGVDVVLLDLSKFPRYHIGESLLPSVRHYLRFIDAEDKVANYGFSRKPGSAIKFNQYMREGYTDFVALGASNNAWNVVRSEFDQLLLAHAADSGAQVFTETRVDTLQFAPPPPAPTRCASYADDAPHSRASSGDARPAGEISFDYLVDASGRYGLLSTKYLKNRRYNQSLKNVAVWGYWRGAGMYGKGTGRENAPFFEALSDESGWAWFIPLHNGLTSVGVVMEQKQLGIRSRAVSSATSAPLPAFGSEPSPGHARARSGHPAPSLADRYLTFLHLAPGVQALLGEDATLEHVRDEHGDAPAARSASDFSYQADRYAGEGWRIVGDAGAFIDPFFSSGVHLAMTGAMSAAATIAASIRGDCAEAVAALWHSKRVAISYTRFLVVVLSAYKQIRAQSENVLVDIDEDNFDKAFAFFRPVIQGGAEMGTQLSEDELQRALDFCVHLFSPTTPEQHERVRQRLLFSHYMLEEEDPDAEDEPADTPPSRPAYTRQTSTGSTAGDEVDRLLDVKAPIVDPGTLARLVRAKLGLFRRGSSASIATSAGSGSAPSSPVSTVFSHRSASAVSVSSAGDTPPSDGGGGDDEVRMVLEKVNARRVIHAEHGGGVNSLEQEAVGGLVVRLERGRLGLKCVATEGL</sequence>
<proteinExistence type="inferred from homology"/>
<dbReference type="Proteomes" id="UP000053257">
    <property type="component" value="Unassembled WGS sequence"/>
</dbReference>
<dbReference type="InterPro" id="IPR050816">
    <property type="entry name" value="Flavin-dep_Halogenase_NPB"/>
</dbReference>
<dbReference type="AlphaFoldDB" id="A0A0C3SCZ8"/>
<name>A0A0C3SCZ8_PHLG1</name>
<feature type="region of interest" description="Disordered" evidence="5">
    <location>
        <begin position="269"/>
        <end position="291"/>
    </location>
</feature>
<evidence type="ECO:0000256" key="2">
    <source>
        <dbReference type="ARBA" id="ARBA00023002"/>
    </source>
</evidence>
<dbReference type="OrthoDB" id="3340390at2759"/>
<evidence type="ECO:0000313" key="7">
    <source>
        <dbReference type="Proteomes" id="UP000053257"/>
    </source>
</evidence>
<dbReference type="Pfam" id="PF04820">
    <property type="entry name" value="Trp_halogenase"/>
    <property type="match status" value="2"/>
</dbReference>
<evidence type="ECO:0000256" key="3">
    <source>
        <dbReference type="ARBA" id="ARBA00023033"/>
    </source>
</evidence>
<protein>
    <submittedName>
        <fullName evidence="6">Putative halogenase</fullName>
    </submittedName>
</protein>
<comment type="catalytic activity">
    <reaction evidence="4">
        <text>melleolide F + FADH2 + chloride + O2 = 6'-chloromelleolide F + FAD + 2 H2O + H(+)</text>
        <dbReference type="Rhea" id="RHEA:67160"/>
        <dbReference type="ChEBI" id="CHEBI:15377"/>
        <dbReference type="ChEBI" id="CHEBI:15378"/>
        <dbReference type="ChEBI" id="CHEBI:15379"/>
        <dbReference type="ChEBI" id="CHEBI:17996"/>
        <dbReference type="ChEBI" id="CHEBI:57692"/>
        <dbReference type="ChEBI" id="CHEBI:58307"/>
        <dbReference type="ChEBI" id="CHEBI:167712"/>
        <dbReference type="ChEBI" id="CHEBI:167713"/>
    </reaction>
    <physiologicalReaction direction="left-to-right" evidence="4">
        <dbReference type="Rhea" id="RHEA:67161"/>
    </physiologicalReaction>
</comment>
<feature type="compositionally biased region" description="Acidic residues" evidence="5">
    <location>
        <begin position="498"/>
        <end position="508"/>
    </location>
</feature>
<dbReference type="InterPro" id="IPR006905">
    <property type="entry name" value="Flavin_halogenase"/>
</dbReference>
<reference evidence="6 7" key="1">
    <citation type="journal article" date="2014" name="PLoS Genet.">
        <title>Analysis of the Phlebiopsis gigantea genome, transcriptome and secretome provides insight into its pioneer colonization strategies of wood.</title>
        <authorList>
            <person name="Hori C."/>
            <person name="Ishida T."/>
            <person name="Igarashi K."/>
            <person name="Samejima M."/>
            <person name="Suzuki H."/>
            <person name="Master E."/>
            <person name="Ferreira P."/>
            <person name="Ruiz-Duenas F.J."/>
            <person name="Held B."/>
            <person name="Canessa P."/>
            <person name="Larrondo L.F."/>
            <person name="Schmoll M."/>
            <person name="Druzhinina I.S."/>
            <person name="Kubicek C.P."/>
            <person name="Gaskell J.A."/>
            <person name="Kersten P."/>
            <person name="St John F."/>
            <person name="Glasner J."/>
            <person name="Sabat G."/>
            <person name="Splinter BonDurant S."/>
            <person name="Syed K."/>
            <person name="Yadav J."/>
            <person name="Mgbeahuruike A.C."/>
            <person name="Kovalchuk A."/>
            <person name="Asiegbu F.O."/>
            <person name="Lackner G."/>
            <person name="Hoffmeister D."/>
            <person name="Rencoret J."/>
            <person name="Gutierrez A."/>
            <person name="Sun H."/>
            <person name="Lindquist E."/>
            <person name="Barry K."/>
            <person name="Riley R."/>
            <person name="Grigoriev I.V."/>
            <person name="Henrissat B."/>
            <person name="Kues U."/>
            <person name="Berka R.M."/>
            <person name="Martinez A.T."/>
            <person name="Covert S.F."/>
            <person name="Blanchette R.A."/>
            <person name="Cullen D."/>
        </authorList>
    </citation>
    <scope>NUCLEOTIDE SEQUENCE [LARGE SCALE GENOMIC DNA]</scope>
    <source>
        <strain evidence="6 7">11061_1 CR5-6</strain>
    </source>
</reference>
<comment type="similarity">
    <text evidence="1">Belongs to the flavin-dependent halogenase family.</text>
</comment>
<dbReference type="PRINTS" id="PR00420">
    <property type="entry name" value="RNGMNOXGNASE"/>
</dbReference>
<accession>A0A0C3SCZ8</accession>
<gene>
    <name evidence="6" type="primary">Hal1</name>
    <name evidence="6" type="ORF">PHLGIDRAFT_534844</name>
</gene>
<dbReference type="GO" id="GO:0140907">
    <property type="term" value="F:flavin-dependent halogenase activity"/>
    <property type="evidence" value="ECO:0007669"/>
    <property type="project" value="UniProtKB-ARBA"/>
</dbReference>
<evidence type="ECO:0000256" key="4">
    <source>
        <dbReference type="ARBA" id="ARBA00049364"/>
    </source>
</evidence>
<dbReference type="GO" id="GO:0004497">
    <property type="term" value="F:monooxygenase activity"/>
    <property type="evidence" value="ECO:0007669"/>
    <property type="project" value="UniProtKB-KW"/>
</dbReference>